<evidence type="ECO:0000256" key="13">
    <source>
        <dbReference type="ARBA" id="ARBA00023136"/>
    </source>
</evidence>
<dbReference type="InterPro" id="IPR005467">
    <property type="entry name" value="His_kinase_dom"/>
</dbReference>
<comment type="caution">
    <text evidence="17">The sequence shown here is derived from an EMBL/GenBank/DDBJ whole genome shotgun (WGS) entry which is preliminary data.</text>
</comment>
<reference evidence="17" key="1">
    <citation type="submission" date="2020-10" db="EMBL/GenBank/DDBJ databases">
        <authorList>
            <person name="Gilroy R."/>
        </authorList>
    </citation>
    <scope>NUCLEOTIDE SEQUENCE</scope>
    <source>
        <strain evidence="17">ChiGjej2B2-12916</strain>
    </source>
</reference>
<reference evidence="17" key="2">
    <citation type="journal article" date="2021" name="PeerJ">
        <title>Extensive microbial diversity within the chicken gut microbiome revealed by metagenomics and culture.</title>
        <authorList>
            <person name="Gilroy R."/>
            <person name="Ravi A."/>
            <person name="Getino M."/>
            <person name="Pursley I."/>
            <person name="Horton D.L."/>
            <person name="Alikhan N.F."/>
            <person name="Baker D."/>
            <person name="Gharbi K."/>
            <person name="Hall N."/>
            <person name="Watson M."/>
            <person name="Adriaenssens E.M."/>
            <person name="Foster-Nyarko E."/>
            <person name="Jarju S."/>
            <person name="Secka A."/>
            <person name="Antonio M."/>
            <person name="Oren A."/>
            <person name="Chaudhuri R.R."/>
            <person name="La Ragione R."/>
            <person name="Hildebrand F."/>
            <person name="Pallen M.J."/>
        </authorList>
    </citation>
    <scope>NUCLEOTIDE SEQUENCE</scope>
    <source>
        <strain evidence="17">ChiGjej2B2-12916</strain>
    </source>
</reference>
<dbReference type="Gene3D" id="3.30.450.20">
    <property type="entry name" value="PAS domain"/>
    <property type="match status" value="2"/>
</dbReference>
<dbReference type="CDD" id="cd00130">
    <property type="entry name" value="PAS"/>
    <property type="match status" value="1"/>
</dbReference>
<evidence type="ECO:0000256" key="1">
    <source>
        <dbReference type="ARBA" id="ARBA00000085"/>
    </source>
</evidence>
<feature type="transmembrane region" description="Helical" evidence="14">
    <location>
        <begin position="174"/>
        <end position="195"/>
    </location>
</feature>
<dbReference type="SUPFAM" id="SSF55785">
    <property type="entry name" value="PYP-like sensor domain (PAS domain)"/>
    <property type="match status" value="1"/>
</dbReference>
<feature type="transmembrane region" description="Helical" evidence="14">
    <location>
        <begin position="18"/>
        <end position="37"/>
    </location>
</feature>
<dbReference type="Pfam" id="PF17203">
    <property type="entry name" value="sCache_3_2"/>
    <property type="match status" value="1"/>
</dbReference>
<dbReference type="SMART" id="SM00387">
    <property type="entry name" value="HATPase_c"/>
    <property type="match status" value="1"/>
</dbReference>
<dbReference type="Gene3D" id="3.30.565.10">
    <property type="entry name" value="Histidine kinase-like ATPase, C-terminal domain"/>
    <property type="match status" value="1"/>
</dbReference>
<evidence type="ECO:0000256" key="7">
    <source>
        <dbReference type="ARBA" id="ARBA00022692"/>
    </source>
</evidence>
<evidence type="ECO:0000256" key="10">
    <source>
        <dbReference type="ARBA" id="ARBA00022840"/>
    </source>
</evidence>
<dbReference type="CDD" id="cd18773">
    <property type="entry name" value="PDC1_HK_sensor"/>
    <property type="match status" value="1"/>
</dbReference>
<dbReference type="EC" id="2.7.13.3" evidence="3"/>
<dbReference type="GO" id="GO:0000155">
    <property type="term" value="F:phosphorelay sensor kinase activity"/>
    <property type="evidence" value="ECO:0007669"/>
    <property type="project" value="InterPro"/>
</dbReference>
<keyword evidence="9 17" id="KW-0418">Kinase</keyword>
<keyword evidence="5" id="KW-0597">Phosphoprotein</keyword>
<evidence type="ECO:0000256" key="2">
    <source>
        <dbReference type="ARBA" id="ARBA00004651"/>
    </source>
</evidence>
<dbReference type="Pfam" id="PF00989">
    <property type="entry name" value="PAS"/>
    <property type="match status" value="1"/>
</dbReference>
<dbReference type="PROSITE" id="PS50109">
    <property type="entry name" value="HIS_KIN"/>
    <property type="match status" value="1"/>
</dbReference>
<keyword evidence="4" id="KW-1003">Cell membrane</keyword>
<protein>
    <recommendedName>
        <fullName evidence="3">histidine kinase</fullName>
        <ecNumber evidence="3">2.7.13.3</ecNumber>
    </recommendedName>
</protein>
<evidence type="ECO:0000313" key="17">
    <source>
        <dbReference type="EMBL" id="HIQ61340.1"/>
    </source>
</evidence>
<evidence type="ECO:0000256" key="12">
    <source>
        <dbReference type="ARBA" id="ARBA00023012"/>
    </source>
</evidence>
<dbReference type="GO" id="GO:0006355">
    <property type="term" value="P:regulation of DNA-templated transcription"/>
    <property type="evidence" value="ECO:0007669"/>
    <property type="project" value="InterPro"/>
</dbReference>
<feature type="domain" description="Histidine kinase" evidence="15">
    <location>
        <begin position="338"/>
        <end position="532"/>
    </location>
</feature>
<dbReference type="InterPro" id="IPR035965">
    <property type="entry name" value="PAS-like_dom_sf"/>
</dbReference>
<dbReference type="InterPro" id="IPR039506">
    <property type="entry name" value="SPOB_a"/>
</dbReference>
<dbReference type="PROSITE" id="PS50112">
    <property type="entry name" value="PAS"/>
    <property type="match status" value="1"/>
</dbReference>
<keyword evidence="13 14" id="KW-0472">Membrane</keyword>
<evidence type="ECO:0000313" key="18">
    <source>
        <dbReference type="Proteomes" id="UP000886879"/>
    </source>
</evidence>
<keyword evidence="7 14" id="KW-0812">Transmembrane</keyword>
<dbReference type="Pfam" id="PF14689">
    <property type="entry name" value="SPOB_a"/>
    <property type="match status" value="1"/>
</dbReference>
<dbReference type="InterPro" id="IPR036890">
    <property type="entry name" value="HATPase_C_sf"/>
</dbReference>
<dbReference type="Proteomes" id="UP000886879">
    <property type="component" value="Unassembled WGS sequence"/>
</dbReference>
<dbReference type="InterPro" id="IPR013767">
    <property type="entry name" value="PAS_fold"/>
</dbReference>
<keyword evidence="8" id="KW-0547">Nucleotide-binding</keyword>
<dbReference type="EMBL" id="DVFO01000071">
    <property type="protein sequence ID" value="HIQ61340.1"/>
    <property type="molecule type" value="Genomic_DNA"/>
</dbReference>
<keyword evidence="6" id="KW-0808">Transferase</keyword>
<evidence type="ECO:0000256" key="9">
    <source>
        <dbReference type="ARBA" id="ARBA00022777"/>
    </source>
</evidence>
<evidence type="ECO:0000256" key="14">
    <source>
        <dbReference type="SAM" id="Phobius"/>
    </source>
</evidence>
<evidence type="ECO:0000256" key="3">
    <source>
        <dbReference type="ARBA" id="ARBA00012438"/>
    </source>
</evidence>
<dbReference type="SUPFAM" id="SSF55874">
    <property type="entry name" value="ATPase domain of HSP90 chaperone/DNA topoisomerase II/histidine kinase"/>
    <property type="match status" value="1"/>
</dbReference>
<evidence type="ECO:0000256" key="4">
    <source>
        <dbReference type="ARBA" id="ARBA00022475"/>
    </source>
</evidence>
<dbReference type="SUPFAM" id="SSF55890">
    <property type="entry name" value="Sporulation response regulatory protein Spo0B"/>
    <property type="match status" value="1"/>
</dbReference>
<dbReference type="SUPFAM" id="SSF103190">
    <property type="entry name" value="Sensory domain-like"/>
    <property type="match status" value="1"/>
</dbReference>
<dbReference type="PANTHER" id="PTHR43304">
    <property type="entry name" value="PHYTOCHROME-LIKE PROTEIN CPH1"/>
    <property type="match status" value="1"/>
</dbReference>
<dbReference type="PANTHER" id="PTHR43304:SF1">
    <property type="entry name" value="PAC DOMAIN-CONTAINING PROTEIN"/>
    <property type="match status" value="1"/>
</dbReference>
<organism evidence="17 18">
    <name type="scientific">Candidatus Enterenecus faecium</name>
    <dbReference type="NCBI Taxonomy" id="2840780"/>
    <lineage>
        <taxon>Bacteria</taxon>
        <taxon>Bacillati</taxon>
        <taxon>Bacillota</taxon>
        <taxon>Clostridia</taxon>
        <taxon>Eubacteriales</taxon>
        <taxon>Candidatus Enterenecus</taxon>
    </lineage>
</organism>
<dbReference type="GO" id="GO:0005524">
    <property type="term" value="F:ATP binding"/>
    <property type="evidence" value="ECO:0007669"/>
    <property type="project" value="UniProtKB-KW"/>
</dbReference>
<dbReference type="InterPro" id="IPR003594">
    <property type="entry name" value="HATPase_dom"/>
</dbReference>
<comment type="catalytic activity">
    <reaction evidence="1">
        <text>ATP + protein L-histidine = ADP + protein N-phospho-L-histidine.</text>
        <dbReference type="EC" id="2.7.13.3"/>
    </reaction>
</comment>
<dbReference type="PRINTS" id="PR00344">
    <property type="entry name" value="BCTRLSENSOR"/>
</dbReference>
<name>A0A9D1CH46_9FIRM</name>
<evidence type="ECO:0000256" key="6">
    <source>
        <dbReference type="ARBA" id="ARBA00022679"/>
    </source>
</evidence>
<dbReference type="InterPro" id="IPR052162">
    <property type="entry name" value="Sensor_kinase/Photoreceptor"/>
</dbReference>
<keyword evidence="11 14" id="KW-1133">Transmembrane helix</keyword>
<dbReference type="GO" id="GO:0005886">
    <property type="term" value="C:plasma membrane"/>
    <property type="evidence" value="ECO:0007669"/>
    <property type="project" value="UniProtKB-SubCell"/>
</dbReference>
<dbReference type="InterPro" id="IPR016120">
    <property type="entry name" value="Sig_transdc_His_kin_SpoOB"/>
</dbReference>
<dbReference type="InterPro" id="IPR029151">
    <property type="entry name" value="Sensor-like_sf"/>
</dbReference>
<accession>A0A9D1CH46</accession>
<dbReference type="Gene3D" id="1.10.287.130">
    <property type="match status" value="1"/>
</dbReference>
<dbReference type="AlphaFoldDB" id="A0A9D1CH46"/>
<evidence type="ECO:0000259" key="15">
    <source>
        <dbReference type="PROSITE" id="PS50109"/>
    </source>
</evidence>
<evidence type="ECO:0000256" key="5">
    <source>
        <dbReference type="ARBA" id="ARBA00022553"/>
    </source>
</evidence>
<sequence>MSTPSGASIRARMTRMNLIVVIVSIVLSTAGNLYFTLHNSQDALDSTLVNSASILSRIDLIQEALEGKRSTQELAEFLDEATQNTRDIDLILVGDTQSNLLYAPDHDLVDTPYSATAQTDALAGAAPYTSDETGPMGSEHSAYAPIRDDAGNVIGFIIVGVYFRSMAQLTRHTVVVLSVVGLAAAVVGSTLALRLSKRIKDSLMGYEPDAFVHRFHQREDIMDALEEGIMAIDRDKKLIFLNTAAAEMFSLNRDEVLGQSLSDFYPRSTLDRILRTGKPEYSVSINSLKNVRVLADRLPLYEDGQLNGAVSIFRNRTELARMADDLTGVRHMVDAMRAYTHEFLNKLHVILGLLQIGEPEKAQQYIMDTTQIHREAVNRIMNQLHEPSVAALLVGKTSRANELGIRLTLDRESGLSEDSDWLPSDAYVTILGNLIENAIEVLNQSRSATKEIFVSIRENPDSLLLCVEDTGPGIPTVLRNTMFQRGASTKGRHRGTGLSLVQEVVEAYHGDIRVESESGVGTSFFISFCREELPGEKE</sequence>
<keyword evidence="12" id="KW-0902">Two-component regulatory system</keyword>
<dbReference type="SMART" id="SM00091">
    <property type="entry name" value="PAS"/>
    <property type="match status" value="1"/>
</dbReference>
<evidence type="ECO:0000259" key="16">
    <source>
        <dbReference type="PROSITE" id="PS50112"/>
    </source>
</evidence>
<evidence type="ECO:0000256" key="11">
    <source>
        <dbReference type="ARBA" id="ARBA00022989"/>
    </source>
</evidence>
<proteinExistence type="predicted"/>
<keyword evidence="10" id="KW-0067">ATP-binding</keyword>
<dbReference type="InterPro" id="IPR000014">
    <property type="entry name" value="PAS"/>
</dbReference>
<dbReference type="InterPro" id="IPR004358">
    <property type="entry name" value="Sig_transdc_His_kin-like_C"/>
</dbReference>
<dbReference type="InterPro" id="IPR033463">
    <property type="entry name" value="sCache_3"/>
</dbReference>
<feature type="domain" description="PAS" evidence="16">
    <location>
        <begin position="214"/>
        <end position="265"/>
    </location>
</feature>
<evidence type="ECO:0000256" key="8">
    <source>
        <dbReference type="ARBA" id="ARBA00022741"/>
    </source>
</evidence>
<comment type="subcellular location">
    <subcellularLocation>
        <location evidence="2">Cell membrane</location>
        <topology evidence="2">Multi-pass membrane protein</topology>
    </subcellularLocation>
</comment>
<gene>
    <name evidence="17" type="ORF">IAD31_07065</name>
</gene>
<dbReference type="Pfam" id="PF02518">
    <property type="entry name" value="HATPase_c"/>
    <property type="match status" value="1"/>
</dbReference>